<dbReference type="PROSITE" id="PS50943">
    <property type="entry name" value="HTH_CROC1"/>
    <property type="match status" value="1"/>
</dbReference>
<dbReference type="InterPro" id="IPR010982">
    <property type="entry name" value="Lambda_DNA-bd_dom_sf"/>
</dbReference>
<evidence type="ECO:0000313" key="2">
    <source>
        <dbReference type="EMBL" id="WYJ79155.1"/>
    </source>
</evidence>
<dbReference type="CDD" id="cd00093">
    <property type="entry name" value="HTH_XRE"/>
    <property type="match status" value="1"/>
</dbReference>
<name>A0ABZ2STS8_9ENTE</name>
<sequence length="294" mass="34809">MIWNYGNVYRMIRKSKGISQNNICNGNLERSTLSKFESKNRVPSFDTMQYLLEQVNVSFDEFEYICNEYNNSERQAILVDFYSLVSNAQRSKIDTLIKRCELYLKNNNDYKINEINHILHIFIELNEINKLNVSDISVKLATIVWDRISLIDTWTYDDMRTINFIFYFLPLETIKAIVPKMLRSLEKYNTLKEISILRLSILTNFSTIFLENAMYTECKNILDYAHSFAENAKRYDYLGIIMVRKSICEQKSAEVTKWLEFLSMASEEDIVTELKKEIDRHLVGYSSKYDFKTM</sequence>
<organism evidence="2 3">
    <name type="scientific">Candidatus Enterococcus mangumiae</name>
    <dbReference type="NCBI Taxonomy" id="2230878"/>
    <lineage>
        <taxon>Bacteria</taxon>
        <taxon>Bacillati</taxon>
        <taxon>Bacillota</taxon>
        <taxon>Bacilli</taxon>
        <taxon>Lactobacillales</taxon>
        <taxon>Enterococcaceae</taxon>
        <taxon>Enterococcus</taxon>
    </lineage>
</organism>
<dbReference type="PANTHER" id="PTHR37038">
    <property type="entry name" value="TRANSCRIPTIONAL REGULATOR-RELATED"/>
    <property type="match status" value="1"/>
</dbReference>
<protein>
    <recommendedName>
        <fullName evidence="1">HTH cro/C1-type domain-containing protein</fullName>
    </recommendedName>
</protein>
<dbReference type="SUPFAM" id="SSF47413">
    <property type="entry name" value="lambda repressor-like DNA-binding domains"/>
    <property type="match status" value="1"/>
</dbReference>
<gene>
    <name evidence="2" type="ORF">DOK79_000664</name>
</gene>
<dbReference type="EMBL" id="CP147250">
    <property type="protein sequence ID" value="WYJ79155.1"/>
    <property type="molecule type" value="Genomic_DNA"/>
</dbReference>
<reference evidence="2 3" key="1">
    <citation type="submission" date="2024-03" db="EMBL/GenBank/DDBJ databases">
        <title>The Genome Sequence of Enterococcus sp. DIV1094.</title>
        <authorList>
            <consortium name="The Broad Institute Genomics Platform"/>
            <consortium name="The Broad Institute Microbial Omics Core"/>
            <consortium name="The Broad Institute Genomic Center for Infectious Diseases"/>
            <person name="Earl A."/>
            <person name="Manson A."/>
            <person name="Gilmore M."/>
            <person name="Schwartman J."/>
            <person name="Shea T."/>
            <person name="Abouelleil A."/>
            <person name="Cao P."/>
            <person name="Chapman S."/>
            <person name="Cusick C."/>
            <person name="Young S."/>
            <person name="Neafsey D."/>
            <person name="Nusbaum C."/>
            <person name="Birren B."/>
        </authorList>
    </citation>
    <scope>NUCLEOTIDE SEQUENCE [LARGE SCALE GENOMIC DNA]</scope>
    <source>
        <strain evidence="2 3">DIV1094</strain>
    </source>
</reference>
<proteinExistence type="predicted"/>
<dbReference type="RefSeq" id="WP_206856486.1">
    <property type="nucleotide sequence ID" value="NZ_CP147250.1"/>
</dbReference>
<dbReference type="Gene3D" id="1.25.40.10">
    <property type="entry name" value="Tetratricopeptide repeat domain"/>
    <property type="match status" value="1"/>
</dbReference>
<evidence type="ECO:0000259" key="1">
    <source>
        <dbReference type="PROSITE" id="PS50943"/>
    </source>
</evidence>
<keyword evidence="3" id="KW-1185">Reference proteome</keyword>
<dbReference type="InterPro" id="IPR001387">
    <property type="entry name" value="Cro/C1-type_HTH"/>
</dbReference>
<accession>A0ABZ2STS8</accession>
<dbReference type="Proteomes" id="UP000664360">
    <property type="component" value="Chromosome"/>
</dbReference>
<dbReference type="PANTHER" id="PTHR37038:SF13">
    <property type="entry name" value="HTH CRO_C1-TYPE DOMAIN-CONTAINING PROTEIN"/>
    <property type="match status" value="1"/>
</dbReference>
<feature type="domain" description="HTH cro/C1-type" evidence="1">
    <location>
        <begin position="10"/>
        <end position="62"/>
    </location>
</feature>
<evidence type="ECO:0000313" key="3">
    <source>
        <dbReference type="Proteomes" id="UP000664360"/>
    </source>
</evidence>
<dbReference type="InterPro" id="IPR053163">
    <property type="entry name" value="HTH-type_regulator_Rgg"/>
</dbReference>
<dbReference type="InterPro" id="IPR011990">
    <property type="entry name" value="TPR-like_helical_dom_sf"/>
</dbReference>